<sequence length="175" mass="19932">MLNKFLLLLWALCFTASTQAAMTQFGSEQTIGLNKQGTPVFRSLDTPTVVTFWASWCPYCKKILPLLEGLQRKLGTDKIRIIVVNTREEGKLRQTRRTYKKFVKQFEKKGLQLEFVFDKKHALYNSLKKPGLPYTMVIDKHGKITYTKAGYSEQLAQPMLAAIQSVLSDNSAAKH</sequence>
<dbReference type="Proteomes" id="UP000076587">
    <property type="component" value="Unassembled WGS sequence"/>
</dbReference>
<gene>
    <name evidence="6" type="ORF">N482_12095</name>
</gene>
<keyword evidence="2" id="KW-0201">Cytochrome c-type biogenesis</keyword>
<dbReference type="GO" id="GO:0015036">
    <property type="term" value="F:disulfide oxidoreductase activity"/>
    <property type="evidence" value="ECO:0007669"/>
    <property type="project" value="UniProtKB-ARBA"/>
</dbReference>
<dbReference type="Pfam" id="PF08534">
    <property type="entry name" value="Redoxin"/>
    <property type="match status" value="1"/>
</dbReference>
<feature type="chain" id="PRO_5007884205" description="Thioredoxin domain-containing protein" evidence="4">
    <location>
        <begin position="21"/>
        <end position="175"/>
    </location>
</feature>
<protein>
    <recommendedName>
        <fullName evidence="5">Thioredoxin domain-containing protein</fullName>
    </recommendedName>
</protein>
<accession>A0A167BGW8</accession>
<evidence type="ECO:0000313" key="6">
    <source>
        <dbReference type="EMBL" id="KZN46525.1"/>
    </source>
</evidence>
<dbReference type="RefSeq" id="WP_063377504.1">
    <property type="nucleotide sequence ID" value="NZ_AUXT01000169.1"/>
</dbReference>
<dbReference type="InterPro" id="IPR017937">
    <property type="entry name" value="Thioredoxin_CS"/>
</dbReference>
<dbReference type="InterPro" id="IPR013740">
    <property type="entry name" value="Redoxin"/>
</dbReference>
<reference evidence="6 7" key="1">
    <citation type="submission" date="2013-07" db="EMBL/GenBank/DDBJ databases">
        <title>Comparative Genomic and Metabolomic Analysis of Twelve Strains of Pseudoalteromonas luteoviolacea.</title>
        <authorList>
            <person name="Vynne N.G."/>
            <person name="Mansson M."/>
            <person name="Gram L."/>
        </authorList>
    </citation>
    <scope>NUCLEOTIDE SEQUENCE [LARGE SCALE GENOMIC DNA]</scope>
    <source>
        <strain evidence="6 7">NCIMB 1942</strain>
    </source>
</reference>
<evidence type="ECO:0000256" key="4">
    <source>
        <dbReference type="SAM" id="SignalP"/>
    </source>
</evidence>
<name>A0A167BGW8_9GAMM</name>
<evidence type="ECO:0000256" key="1">
    <source>
        <dbReference type="ARBA" id="ARBA00004196"/>
    </source>
</evidence>
<comment type="caution">
    <text evidence="6">The sequence shown here is derived from an EMBL/GenBank/DDBJ whole genome shotgun (WGS) entry which is preliminary data.</text>
</comment>
<dbReference type="Gene3D" id="3.40.30.10">
    <property type="entry name" value="Glutaredoxin"/>
    <property type="match status" value="1"/>
</dbReference>
<dbReference type="PANTHER" id="PTHR42852">
    <property type="entry name" value="THIOL:DISULFIDE INTERCHANGE PROTEIN DSBE"/>
    <property type="match status" value="1"/>
</dbReference>
<dbReference type="SUPFAM" id="SSF52833">
    <property type="entry name" value="Thioredoxin-like"/>
    <property type="match status" value="1"/>
</dbReference>
<evidence type="ECO:0000256" key="2">
    <source>
        <dbReference type="ARBA" id="ARBA00022748"/>
    </source>
</evidence>
<dbReference type="GO" id="GO:0030313">
    <property type="term" value="C:cell envelope"/>
    <property type="evidence" value="ECO:0007669"/>
    <property type="project" value="UniProtKB-SubCell"/>
</dbReference>
<dbReference type="CDD" id="cd02966">
    <property type="entry name" value="TlpA_like_family"/>
    <property type="match status" value="1"/>
</dbReference>
<evidence type="ECO:0000313" key="7">
    <source>
        <dbReference type="Proteomes" id="UP000076587"/>
    </source>
</evidence>
<feature type="domain" description="Thioredoxin" evidence="5">
    <location>
        <begin position="16"/>
        <end position="168"/>
    </location>
</feature>
<keyword evidence="3" id="KW-0676">Redox-active center</keyword>
<evidence type="ECO:0000256" key="3">
    <source>
        <dbReference type="ARBA" id="ARBA00023284"/>
    </source>
</evidence>
<comment type="subcellular location">
    <subcellularLocation>
        <location evidence="1">Cell envelope</location>
    </subcellularLocation>
</comment>
<dbReference type="InterPro" id="IPR050553">
    <property type="entry name" value="Thioredoxin_ResA/DsbE_sf"/>
</dbReference>
<dbReference type="InterPro" id="IPR036249">
    <property type="entry name" value="Thioredoxin-like_sf"/>
</dbReference>
<feature type="signal peptide" evidence="4">
    <location>
        <begin position="1"/>
        <end position="20"/>
    </location>
</feature>
<organism evidence="6 7">
    <name type="scientific">Pseudoalteromonas luteoviolacea NCIMB 1942</name>
    <dbReference type="NCBI Taxonomy" id="1365253"/>
    <lineage>
        <taxon>Bacteria</taxon>
        <taxon>Pseudomonadati</taxon>
        <taxon>Pseudomonadota</taxon>
        <taxon>Gammaproteobacteria</taxon>
        <taxon>Alteromonadales</taxon>
        <taxon>Pseudoalteromonadaceae</taxon>
        <taxon>Pseudoalteromonas</taxon>
    </lineage>
</organism>
<dbReference type="PROSITE" id="PS00194">
    <property type="entry name" value="THIOREDOXIN_1"/>
    <property type="match status" value="1"/>
</dbReference>
<dbReference type="PANTHER" id="PTHR42852:SF17">
    <property type="entry name" value="THIOREDOXIN-LIKE PROTEIN HI_1115"/>
    <property type="match status" value="1"/>
</dbReference>
<dbReference type="EMBL" id="AUXT01000169">
    <property type="protein sequence ID" value="KZN46525.1"/>
    <property type="molecule type" value="Genomic_DNA"/>
</dbReference>
<dbReference type="PROSITE" id="PS51352">
    <property type="entry name" value="THIOREDOXIN_2"/>
    <property type="match status" value="1"/>
</dbReference>
<dbReference type="GO" id="GO:0017004">
    <property type="term" value="P:cytochrome complex assembly"/>
    <property type="evidence" value="ECO:0007669"/>
    <property type="project" value="UniProtKB-KW"/>
</dbReference>
<dbReference type="InterPro" id="IPR013766">
    <property type="entry name" value="Thioredoxin_domain"/>
</dbReference>
<dbReference type="AlphaFoldDB" id="A0A167BGW8"/>
<evidence type="ECO:0000259" key="5">
    <source>
        <dbReference type="PROSITE" id="PS51352"/>
    </source>
</evidence>
<keyword evidence="4" id="KW-0732">Signal</keyword>
<dbReference type="PATRIC" id="fig|1365253.3.peg.2938"/>
<proteinExistence type="predicted"/>